<evidence type="ECO:0000256" key="10">
    <source>
        <dbReference type="ARBA" id="ARBA00032441"/>
    </source>
</evidence>
<dbReference type="PANTHER" id="PTHR33540">
    <property type="entry name" value="TRNA THREONYLCARBAMOYLADENOSINE BIOSYNTHESIS PROTEIN TSAE"/>
    <property type="match status" value="1"/>
</dbReference>
<keyword evidence="8" id="KW-0067">ATP-binding</keyword>
<sequence length="137" mass="14724">MERVIPDEAAMVAFGREMASGLAGGEVLGLVGGLGAGKTHFTKGLAAGLGHDGEVTSPTFALVHEYRDGRLPVFHLDFYRLESAEALIGIGWDEMLDEEGVVIAEWADRFPELLPVGTKVLDFEVLPDGSRRVSERG</sequence>
<dbReference type="EMBL" id="AP024702">
    <property type="protein sequence ID" value="BCX47697.1"/>
    <property type="molecule type" value="Genomic_DNA"/>
</dbReference>
<evidence type="ECO:0000256" key="8">
    <source>
        <dbReference type="ARBA" id="ARBA00022840"/>
    </source>
</evidence>
<evidence type="ECO:0000256" key="3">
    <source>
        <dbReference type="ARBA" id="ARBA00019010"/>
    </source>
</evidence>
<evidence type="ECO:0000256" key="2">
    <source>
        <dbReference type="ARBA" id="ARBA00007599"/>
    </source>
</evidence>
<evidence type="ECO:0000256" key="1">
    <source>
        <dbReference type="ARBA" id="ARBA00004496"/>
    </source>
</evidence>
<dbReference type="Proteomes" id="UP001374893">
    <property type="component" value="Chromosome"/>
</dbReference>
<organism evidence="11 12">
    <name type="scientific">Haloferula helveola</name>
    <dbReference type="NCBI Taxonomy" id="490095"/>
    <lineage>
        <taxon>Bacteria</taxon>
        <taxon>Pseudomonadati</taxon>
        <taxon>Verrucomicrobiota</taxon>
        <taxon>Verrucomicrobiia</taxon>
        <taxon>Verrucomicrobiales</taxon>
        <taxon>Verrucomicrobiaceae</taxon>
        <taxon>Haloferula</taxon>
    </lineage>
</organism>
<protein>
    <recommendedName>
        <fullName evidence="3">tRNA threonylcarbamoyladenosine biosynthesis protein TsaE</fullName>
    </recommendedName>
    <alternativeName>
        <fullName evidence="10">t(6)A37 threonylcarbamoyladenosine biosynthesis protein TsaE</fullName>
    </alternativeName>
</protein>
<evidence type="ECO:0000256" key="4">
    <source>
        <dbReference type="ARBA" id="ARBA00022490"/>
    </source>
</evidence>
<accession>A0ABN6H254</accession>
<evidence type="ECO:0000313" key="12">
    <source>
        <dbReference type="Proteomes" id="UP001374893"/>
    </source>
</evidence>
<dbReference type="InterPro" id="IPR027417">
    <property type="entry name" value="P-loop_NTPase"/>
</dbReference>
<dbReference type="Gene3D" id="3.40.50.300">
    <property type="entry name" value="P-loop containing nucleotide triphosphate hydrolases"/>
    <property type="match status" value="1"/>
</dbReference>
<keyword evidence="6" id="KW-0479">Metal-binding</keyword>
<proteinExistence type="inferred from homology"/>
<gene>
    <name evidence="11" type="ORF">HAHE_16050</name>
</gene>
<evidence type="ECO:0000256" key="7">
    <source>
        <dbReference type="ARBA" id="ARBA00022741"/>
    </source>
</evidence>
<dbReference type="SUPFAM" id="SSF52540">
    <property type="entry name" value="P-loop containing nucleoside triphosphate hydrolases"/>
    <property type="match status" value="1"/>
</dbReference>
<dbReference type="Pfam" id="PF02367">
    <property type="entry name" value="TsaE"/>
    <property type="match status" value="1"/>
</dbReference>
<dbReference type="NCBIfam" id="TIGR00150">
    <property type="entry name" value="T6A_YjeE"/>
    <property type="match status" value="1"/>
</dbReference>
<keyword evidence="5" id="KW-0819">tRNA processing</keyword>
<keyword evidence="7" id="KW-0547">Nucleotide-binding</keyword>
<evidence type="ECO:0000313" key="11">
    <source>
        <dbReference type="EMBL" id="BCX47697.1"/>
    </source>
</evidence>
<reference evidence="11 12" key="1">
    <citation type="submission" date="2021-06" db="EMBL/GenBank/DDBJ databases">
        <title>Complete genome of Haloferula helveola possessing various polysaccharide degrading enzymes.</title>
        <authorList>
            <person name="Takami H."/>
            <person name="Huang C."/>
            <person name="Hamasaki K."/>
        </authorList>
    </citation>
    <scope>NUCLEOTIDE SEQUENCE [LARGE SCALE GENOMIC DNA]</scope>
    <source>
        <strain evidence="11 12">CN-1</strain>
    </source>
</reference>
<evidence type="ECO:0000256" key="6">
    <source>
        <dbReference type="ARBA" id="ARBA00022723"/>
    </source>
</evidence>
<evidence type="ECO:0000256" key="5">
    <source>
        <dbReference type="ARBA" id="ARBA00022694"/>
    </source>
</evidence>
<keyword evidence="9" id="KW-0460">Magnesium</keyword>
<dbReference type="InterPro" id="IPR003442">
    <property type="entry name" value="T6A_TsaE"/>
</dbReference>
<keyword evidence="12" id="KW-1185">Reference proteome</keyword>
<evidence type="ECO:0000256" key="9">
    <source>
        <dbReference type="ARBA" id="ARBA00022842"/>
    </source>
</evidence>
<dbReference type="PANTHER" id="PTHR33540:SF2">
    <property type="entry name" value="TRNA THREONYLCARBAMOYLADENOSINE BIOSYNTHESIS PROTEIN TSAE"/>
    <property type="match status" value="1"/>
</dbReference>
<comment type="similarity">
    <text evidence="2">Belongs to the TsaE family.</text>
</comment>
<comment type="subcellular location">
    <subcellularLocation>
        <location evidence="1">Cytoplasm</location>
    </subcellularLocation>
</comment>
<name>A0ABN6H254_9BACT</name>
<keyword evidence="4" id="KW-0963">Cytoplasm</keyword>
<dbReference type="RefSeq" id="WP_338690029.1">
    <property type="nucleotide sequence ID" value="NZ_AP024702.1"/>
</dbReference>